<sequence length="188" mass="21510">MPSDFDFTPESIGQPIIVFDTRPEPPAGYIADTWKRFTAHLAVAWTGKPPKPLQPHELRLVFITTDGNEGHRNYELRQHALVKEQFDSLATLPEVGRAMVMCYSGRNPYVNYNTALYDYKQPVRFDPDHKDPGLFPDYNGGKQAQQEEQSYEARVNQGSDVLRHINNVIDAEEKKSLLKAYEAEKEEV</sequence>
<proteinExistence type="predicted"/>
<evidence type="ECO:0000313" key="1">
    <source>
        <dbReference type="EMBL" id="KAK8206808.1"/>
    </source>
</evidence>
<reference evidence="1" key="1">
    <citation type="submission" date="2024-02" db="EMBL/GenBank/DDBJ databases">
        <title>Metagenome Assembled Genome of Zalaria obscura JY119.</title>
        <authorList>
            <person name="Vighnesh L."/>
            <person name="Jagadeeshwari U."/>
            <person name="Venkata Ramana C."/>
            <person name="Sasikala C."/>
        </authorList>
    </citation>
    <scope>NUCLEOTIDE SEQUENCE</scope>
    <source>
        <strain evidence="1">JY119</strain>
    </source>
</reference>
<gene>
    <name evidence="1" type="ORF">M8818_004643</name>
</gene>
<organism evidence="1 2">
    <name type="scientific">Zalaria obscura</name>
    <dbReference type="NCBI Taxonomy" id="2024903"/>
    <lineage>
        <taxon>Eukaryota</taxon>
        <taxon>Fungi</taxon>
        <taxon>Dikarya</taxon>
        <taxon>Ascomycota</taxon>
        <taxon>Pezizomycotina</taxon>
        <taxon>Dothideomycetes</taxon>
        <taxon>Dothideomycetidae</taxon>
        <taxon>Dothideales</taxon>
        <taxon>Zalariaceae</taxon>
        <taxon>Zalaria</taxon>
    </lineage>
</organism>
<dbReference type="Proteomes" id="UP001320706">
    <property type="component" value="Unassembled WGS sequence"/>
</dbReference>
<protein>
    <submittedName>
        <fullName evidence="1">Uncharacterized protein</fullName>
    </submittedName>
</protein>
<accession>A0ACC3SDJ6</accession>
<keyword evidence="2" id="KW-1185">Reference proteome</keyword>
<dbReference type="EMBL" id="JAMKPW020000022">
    <property type="protein sequence ID" value="KAK8206808.1"/>
    <property type="molecule type" value="Genomic_DNA"/>
</dbReference>
<name>A0ACC3SDJ6_9PEZI</name>
<evidence type="ECO:0000313" key="2">
    <source>
        <dbReference type="Proteomes" id="UP001320706"/>
    </source>
</evidence>
<comment type="caution">
    <text evidence="1">The sequence shown here is derived from an EMBL/GenBank/DDBJ whole genome shotgun (WGS) entry which is preliminary data.</text>
</comment>